<evidence type="ECO:0000313" key="1">
    <source>
        <dbReference type="EMBL" id="JAE23257.1"/>
    </source>
</evidence>
<protein>
    <submittedName>
        <fullName evidence="1">Uncharacterized protein</fullName>
    </submittedName>
</protein>
<dbReference type="EMBL" id="GBRH01174639">
    <property type="protein sequence ID" value="JAE23257.1"/>
    <property type="molecule type" value="Transcribed_RNA"/>
</dbReference>
<accession>A0A0A9GFK3</accession>
<organism evidence="1">
    <name type="scientific">Arundo donax</name>
    <name type="common">Giant reed</name>
    <name type="synonym">Donax arundinaceus</name>
    <dbReference type="NCBI Taxonomy" id="35708"/>
    <lineage>
        <taxon>Eukaryota</taxon>
        <taxon>Viridiplantae</taxon>
        <taxon>Streptophyta</taxon>
        <taxon>Embryophyta</taxon>
        <taxon>Tracheophyta</taxon>
        <taxon>Spermatophyta</taxon>
        <taxon>Magnoliopsida</taxon>
        <taxon>Liliopsida</taxon>
        <taxon>Poales</taxon>
        <taxon>Poaceae</taxon>
        <taxon>PACMAD clade</taxon>
        <taxon>Arundinoideae</taxon>
        <taxon>Arundineae</taxon>
        <taxon>Arundo</taxon>
    </lineage>
</organism>
<dbReference type="AlphaFoldDB" id="A0A0A9GFK3"/>
<reference evidence="1" key="1">
    <citation type="submission" date="2014-09" db="EMBL/GenBank/DDBJ databases">
        <authorList>
            <person name="Magalhaes I.L.F."/>
            <person name="Oliveira U."/>
            <person name="Santos F.R."/>
            <person name="Vidigal T.H.D.A."/>
            <person name="Brescovit A.D."/>
            <person name="Santos A.J."/>
        </authorList>
    </citation>
    <scope>NUCLEOTIDE SEQUENCE</scope>
    <source>
        <tissue evidence="1">Shoot tissue taken approximately 20 cm above the soil surface</tissue>
    </source>
</reference>
<sequence>MFMLYRLYLQLAPSYVGRIIKILIPRHHTLP</sequence>
<name>A0A0A9GFK3_ARUDO</name>
<proteinExistence type="predicted"/>
<reference evidence="1" key="2">
    <citation type="journal article" date="2015" name="Data Brief">
        <title>Shoot transcriptome of the giant reed, Arundo donax.</title>
        <authorList>
            <person name="Barrero R.A."/>
            <person name="Guerrero F.D."/>
            <person name="Moolhuijzen P."/>
            <person name="Goolsby J.A."/>
            <person name="Tidwell J."/>
            <person name="Bellgard S.E."/>
            <person name="Bellgard M.I."/>
        </authorList>
    </citation>
    <scope>NUCLEOTIDE SEQUENCE</scope>
    <source>
        <tissue evidence="1">Shoot tissue taken approximately 20 cm above the soil surface</tissue>
    </source>
</reference>